<feature type="compositionally biased region" description="Polar residues" evidence="1">
    <location>
        <begin position="1340"/>
        <end position="1349"/>
    </location>
</feature>
<feature type="region of interest" description="Disordered" evidence="1">
    <location>
        <begin position="1604"/>
        <end position="1759"/>
    </location>
</feature>
<feature type="region of interest" description="Disordered" evidence="1">
    <location>
        <begin position="321"/>
        <end position="342"/>
    </location>
</feature>
<feature type="region of interest" description="Disordered" evidence="1">
    <location>
        <begin position="1337"/>
        <end position="1368"/>
    </location>
</feature>
<name>A0AAE0XMI8_9GAST</name>
<feature type="region of interest" description="Disordered" evidence="1">
    <location>
        <begin position="1202"/>
        <end position="1221"/>
    </location>
</feature>
<accession>A0AAE0XMI8</accession>
<keyword evidence="3" id="KW-1185">Reference proteome</keyword>
<sequence length="1759" mass="196357">MRFGRFFKRDNLHSTRRRSASCPNLEQVGSRDEYDVATKQKLGEDSSSESEPDVKESATRLERLQAQRSIRKMRQKEKEKTENSLKNLLSMDDYLGKLSELKTWLREEKHKEPDTMLSPKLKGHFKTFIRLWNKRKLPPKYYRTCSIDFKAADCTLDLDIETVEESATPRYPLLEDTIVMSPIFTAQSMDLSPGNTLGDKECEKMGAIIAADSPFSTFGKASEADGVALTSPAMQPNERKIICKEWVSMCATANIPLSETDHPAVHQFLQKCVVGTQQKLSTCQDEQLKRDKLSIRQGVYTNQASQLSPTKYATISRSTPTRSCLRLSPSPRSQTKGSARLCPVSSPKCPLVPSAGKFSTRPLPDTPTNTVAVPSSLLESYEGEHQELSTAEREHFVTGWNLSSNQSPVYASIKDAIPYSSGSPKYAEIDESGVPKIIPRSSEMKIADEENSAKSKINFPSWHLENDYCSLLTPSESQTSTFSTKIKAVTKKPSLNRRRSKSMEDIYAVPSRAESLFERRMFACFDEESLSERSCDPPPVPDRNFSPQSLFQSFISLRSKRTAPVGLSGVMNRSPVSPSLMSVKESPQKRHSQEGSEVGIKKSPTKKVRAEASLQVDTHEREIIQDCFDDAALSTNKNFSYCKPETPKLSILTGSLKPTTRSAKKAFATSDLSDSESKKNSNQEDNLGLLEVKQLEESPKFPRRQLKRRSSSFSITPGKRLTFGKSSKMATPSPRRVSFAKDVKDTDSKSTPPRRSSTRRIIMPAAGGCVTRQTQENLNFQSFLSSHSSPPNKGKVKETNLSKPPSPLKTSLTNLLSNLKKKSSEDNDVDVNSVGNNRTLLGGYSFGKKSSVEGKSLSHQNLENNGNIFPPSPTKQLGRRVLGYPMKQSSNMSESHQSSQFSPDRKCAKLKQGTALPIRKKPIHAFMTKLSSKTSVLCAEEVIDSDDFSSNDDLANHRSRFEPFKGSTHFDAPCLPPHSSISLPANQLYILEGEREHRQNTEQVNSRTSELKMTSPRSFTDDQVLRFDMTSGESDEFMPHVKLDQWFEEHSRAGEVKAFARVAKIWNRTLGFDATVDPFIRKIIPSSQVNDNTIANCEDKRIKSDFVNTTHNKQWSHKTNCSTNENHSLNKTETGMKVSCLNNIEVQNKKSQFSARYDNTSEISNSTPNVRQILSTSTGSDFDNHKNQAQSDNSSTVYHLTMGPHPAEENTKISSNSENSTDLSITLTSNLKDEQKVQEVQNIDTVSSPDLPIVDVPSFTLPPYPELTELSSDDGSLSPTHFDNVTGPAFSLSKSDLTVASSSHFPGPCKTDQSFILPPYPEERITNRNLAFALKETSSRTDSITSQPETCPPLPSSSEAPPPLVGNENDEFMKDSQISVCLQRIKSLKSASPKVVENDSWITERRHSNRHNKRQNSIRSAFNQSLTPVKYYENIEEPSEAVCDHTSEGLSSFVKIPDKPTINFSEIFPTESASTPSAVTADAVSSPQIQTFSQASNLSMHKVLKFKPEILPKTSKAITFAQKRLNVQNFINSHISKSRPVPKRRSSLTKEQSSKTKQTPRGDFITKNINAVKKEATKSTANAMLANPATPKHTEKAAQDIVIKANESKTSSKGRRSGSNSEHPHNISDSNKLFMFNQLDKIPRKKGSSISQDRRRRSKSHGVEEENHLTFSERRKFFQQLQASKPRSPMKSLRSDTENNTPHRSTHFDKLSEPKTQLGSRTTSKLMTTPKSLRPQTQPRNEQNNSRQSALSPNCDLHI</sequence>
<feature type="compositionally biased region" description="Pro residues" evidence="1">
    <location>
        <begin position="1350"/>
        <end position="1364"/>
    </location>
</feature>
<comment type="caution">
    <text evidence="2">The sequence shown here is derived from an EMBL/GenBank/DDBJ whole genome shotgun (WGS) entry which is preliminary data.</text>
</comment>
<protein>
    <submittedName>
        <fullName evidence="2">Uncharacterized protein</fullName>
    </submittedName>
</protein>
<dbReference type="EMBL" id="JAWDGP010008026">
    <property type="protein sequence ID" value="KAK3696923.1"/>
    <property type="molecule type" value="Genomic_DNA"/>
</dbReference>
<feature type="compositionally biased region" description="Polar residues" evidence="1">
    <location>
        <begin position="1714"/>
        <end position="1752"/>
    </location>
</feature>
<feature type="compositionally biased region" description="Basic and acidic residues" evidence="1">
    <location>
        <begin position="29"/>
        <end position="44"/>
    </location>
</feature>
<feature type="region of interest" description="Disordered" evidence="1">
    <location>
        <begin position="783"/>
        <end position="844"/>
    </location>
</feature>
<feature type="compositionally biased region" description="Low complexity" evidence="1">
    <location>
        <begin position="808"/>
        <end position="818"/>
    </location>
</feature>
<feature type="compositionally biased region" description="Basic and acidic residues" evidence="1">
    <location>
        <begin position="52"/>
        <end position="61"/>
    </location>
</feature>
<feature type="compositionally biased region" description="Low complexity" evidence="1">
    <location>
        <begin position="322"/>
        <end position="333"/>
    </location>
</feature>
<feature type="compositionally biased region" description="Polar residues" evidence="1">
    <location>
        <begin position="858"/>
        <end position="867"/>
    </location>
</feature>
<feature type="region of interest" description="Disordered" evidence="1">
    <location>
        <begin position="1531"/>
        <end position="1564"/>
    </location>
</feature>
<proteinExistence type="predicted"/>
<feature type="compositionally biased region" description="Basic residues" evidence="1">
    <location>
        <begin position="1536"/>
        <end position="1547"/>
    </location>
</feature>
<organism evidence="2 3">
    <name type="scientific">Elysia crispata</name>
    <name type="common">lettuce slug</name>
    <dbReference type="NCBI Taxonomy" id="231223"/>
    <lineage>
        <taxon>Eukaryota</taxon>
        <taxon>Metazoa</taxon>
        <taxon>Spiralia</taxon>
        <taxon>Lophotrochozoa</taxon>
        <taxon>Mollusca</taxon>
        <taxon>Gastropoda</taxon>
        <taxon>Heterobranchia</taxon>
        <taxon>Euthyneura</taxon>
        <taxon>Panpulmonata</taxon>
        <taxon>Sacoglossa</taxon>
        <taxon>Placobranchoidea</taxon>
        <taxon>Plakobranchidae</taxon>
        <taxon>Elysia</taxon>
    </lineage>
</organism>
<feature type="compositionally biased region" description="Basic and acidic residues" evidence="1">
    <location>
        <begin position="1661"/>
        <end position="1676"/>
    </location>
</feature>
<feature type="compositionally biased region" description="Basic residues" evidence="1">
    <location>
        <begin position="701"/>
        <end position="710"/>
    </location>
</feature>
<feature type="region of interest" description="Disordered" evidence="1">
    <location>
        <begin position="858"/>
        <end position="878"/>
    </location>
</feature>
<feature type="compositionally biased region" description="Basic and acidic residues" evidence="1">
    <location>
        <begin position="739"/>
        <end position="748"/>
    </location>
</feature>
<feature type="region of interest" description="Disordered" evidence="1">
    <location>
        <begin position="14"/>
        <end position="61"/>
    </location>
</feature>
<evidence type="ECO:0000256" key="1">
    <source>
        <dbReference type="SAM" id="MobiDB-lite"/>
    </source>
</evidence>
<feature type="region of interest" description="Disordered" evidence="1">
    <location>
        <begin position="667"/>
        <end position="760"/>
    </location>
</feature>
<evidence type="ECO:0000313" key="2">
    <source>
        <dbReference type="EMBL" id="KAK3696923.1"/>
    </source>
</evidence>
<feature type="region of interest" description="Disordered" evidence="1">
    <location>
        <begin position="566"/>
        <end position="606"/>
    </location>
</feature>
<feature type="compositionally biased region" description="Polar residues" evidence="1">
    <location>
        <begin position="1549"/>
        <end position="1559"/>
    </location>
</feature>
<evidence type="ECO:0000313" key="3">
    <source>
        <dbReference type="Proteomes" id="UP001283361"/>
    </source>
</evidence>
<feature type="compositionally biased region" description="Polar residues" evidence="1">
    <location>
        <begin position="1212"/>
        <end position="1221"/>
    </location>
</feature>
<dbReference type="Proteomes" id="UP001283361">
    <property type="component" value="Unassembled WGS sequence"/>
</dbReference>
<gene>
    <name evidence="2" type="ORF">RRG08_023117</name>
</gene>
<reference evidence="2" key="1">
    <citation type="journal article" date="2023" name="G3 (Bethesda)">
        <title>A reference genome for the long-term kleptoplast-retaining sea slug Elysia crispata morphotype clarki.</title>
        <authorList>
            <person name="Eastman K.E."/>
            <person name="Pendleton A.L."/>
            <person name="Shaikh M.A."/>
            <person name="Suttiyut T."/>
            <person name="Ogas R."/>
            <person name="Tomko P."/>
            <person name="Gavelis G."/>
            <person name="Widhalm J.R."/>
            <person name="Wisecaver J.H."/>
        </authorList>
    </citation>
    <scope>NUCLEOTIDE SEQUENCE</scope>
    <source>
        <strain evidence="2">ECLA1</strain>
    </source>
</reference>